<feature type="repeat" description="ANK" evidence="1">
    <location>
        <begin position="71"/>
        <end position="103"/>
    </location>
</feature>
<keyword evidence="6" id="KW-1185">Reference proteome</keyword>
<dbReference type="InterPro" id="IPR013761">
    <property type="entry name" value="SAM/pointed_sf"/>
</dbReference>
<feature type="compositionally biased region" description="Polar residues" evidence="3">
    <location>
        <begin position="416"/>
        <end position="434"/>
    </location>
</feature>
<accession>A0A2T7P2C0</accession>
<dbReference type="SMART" id="SM00454">
    <property type="entry name" value="SAM"/>
    <property type="match status" value="1"/>
</dbReference>
<dbReference type="SUPFAM" id="SSF48403">
    <property type="entry name" value="Ankyrin repeat"/>
    <property type="match status" value="1"/>
</dbReference>
<keyword evidence="1" id="KW-0040">ANK repeat</keyword>
<dbReference type="OrthoDB" id="539213at2759"/>
<feature type="compositionally biased region" description="Polar residues" evidence="3">
    <location>
        <begin position="449"/>
        <end position="465"/>
    </location>
</feature>
<feature type="compositionally biased region" description="Polar residues" evidence="3">
    <location>
        <begin position="616"/>
        <end position="626"/>
    </location>
</feature>
<evidence type="ECO:0000313" key="5">
    <source>
        <dbReference type="EMBL" id="PVD27566.1"/>
    </source>
</evidence>
<dbReference type="PRINTS" id="PR01415">
    <property type="entry name" value="ANKYRIN"/>
</dbReference>
<dbReference type="PANTHER" id="PTHR24184:SF6">
    <property type="entry name" value="ANKYRIN REPEAT AND SAM DOMAIN-CONTAINING PROTEIN 3"/>
    <property type="match status" value="1"/>
</dbReference>
<feature type="repeat" description="ANK" evidence="1">
    <location>
        <begin position="137"/>
        <end position="169"/>
    </location>
</feature>
<dbReference type="CDD" id="cd09519">
    <property type="entry name" value="SAM_ANKS3"/>
    <property type="match status" value="1"/>
</dbReference>
<dbReference type="Pfam" id="PF00536">
    <property type="entry name" value="SAM_1"/>
    <property type="match status" value="1"/>
</dbReference>
<dbReference type="InterPro" id="IPR002110">
    <property type="entry name" value="Ankyrin_rpt"/>
</dbReference>
<dbReference type="STRING" id="400727.A0A2T7P2C0"/>
<dbReference type="InterPro" id="IPR001660">
    <property type="entry name" value="SAM"/>
</dbReference>
<dbReference type="InterPro" id="IPR047238">
    <property type="entry name" value="ANKS3_SAM"/>
</dbReference>
<dbReference type="InterPro" id="IPR036770">
    <property type="entry name" value="Ankyrin_rpt-contain_sf"/>
</dbReference>
<feature type="region of interest" description="Disordered" evidence="3">
    <location>
        <begin position="383"/>
        <end position="485"/>
    </location>
</feature>
<comment type="caution">
    <text evidence="5">The sequence shown here is derived from an EMBL/GenBank/DDBJ whole genome shotgun (WGS) entry which is preliminary data.</text>
</comment>
<feature type="region of interest" description="Disordered" evidence="3">
    <location>
        <begin position="609"/>
        <end position="641"/>
    </location>
</feature>
<dbReference type="PANTHER" id="PTHR24184">
    <property type="entry name" value="SI:CH211-189E2.2"/>
    <property type="match status" value="1"/>
</dbReference>
<evidence type="ECO:0000256" key="3">
    <source>
        <dbReference type="SAM" id="MobiDB-lite"/>
    </source>
</evidence>
<feature type="region of interest" description="Disordered" evidence="3">
    <location>
        <begin position="240"/>
        <end position="274"/>
    </location>
</feature>
<dbReference type="PROSITE" id="PS50088">
    <property type="entry name" value="ANK_REPEAT"/>
    <property type="match status" value="4"/>
</dbReference>
<dbReference type="PROSITE" id="PS50297">
    <property type="entry name" value="ANK_REP_REGION"/>
    <property type="match status" value="4"/>
</dbReference>
<feature type="domain" description="SAM" evidence="4">
    <location>
        <begin position="684"/>
        <end position="738"/>
    </location>
</feature>
<dbReference type="Gene3D" id="1.25.40.20">
    <property type="entry name" value="Ankyrin repeat-containing domain"/>
    <property type="match status" value="3"/>
</dbReference>
<evidence type="ECO:0000256" key="1">
    <source>
        <dbReference type="PROSITE-ProRule" id="PRU00023"/>
    </source>
</evidence>
<organism evidence="5 6">
    <name type="scientific">Pomacea canaliculata</name>
    <name type="common">Golden apple snail</name>
    <dbReference type="NCBI Taxonomy" id="400727"/>
    <lineage>
        <taxon>Eukaryota</taxon>
        <taxon>Metazoa</taxon>
        <taxon>Spiralia</taxon>
        <taxon>Lophotrochozoa</taxon>
        <taxon>Mollusca</taxon>
        <taxon>Gastropoda</taxon>
        <taxon>Caenogastropoda</taxon>
        <taxon>Architaenioglossa</taxon>
        <taxon>Ampullarioidea</taxon>
        <taxon>Ampullariidae</taxon>
        <taxon>Pomacea</taxon>
    </lineage>
</organism>
<feature type="compositionally biased region" description="Basic residues" evidence="3">
    <location>
        <begin position="255"/>
        <end position="266"/>
    </location>
</feature>
<protein>
    <recommendedName>
        <fullName evidence="4">SAM domain-containing protein</fullName>
    </recommendedName>
</protein>
<dbReference type="Pfam" id="PF00023">
    <property type="entry name" value="Ank"/>
    <property type="match status" value="1"/>
</dbReference>
<dbReference type="GO" id="GO:0005929">
    <property type="term" value="C:cilium"/>
    <property type="evidence" value="ECO:0007669"/>
    <property type="project" value="TreeGrafter"/>
</dbReference>
<proteinExistence type="predicted"/>
<dbReference type="Gene3D" id="1.10.150.50">
    <property type="entry name" value="Transcription Factor, Ets-1"/>
    <property type="match status" value="1"/>
</dbReference>
<gene>
    <name evidence="5" type="ORF">C0Q70_12728</name>
</gene>
<dbReference type="Pfam" id="PF12796">
    <property type="entry name" value="Ank_2"/>
    <property type="match status" value="1"/>
</dbReference>
<dbReference type="SUPFAM" id="SSF47769">
    <property type="entry name" value="SAM/Pointed domain"/>
    <property type="match status" value="1"/>
</dbReference>
<evidence type="ECO:0000313" key="6">
    <source>
        <dbReference type="Proteomes" id="UP000245119"/>
    </source>
</evidence>
<evidence type="ECO:0000256" key="2">
    <source>
        <dbReference type="SAM" id="Coils"/>
    </source>
</evidence>
<dbReference type="AlphaFoldDB" id="A0A2T7P2C0"/>
<evidence type="ECO:0000259" key="4">
    <source>
        <dbReference type="PROSITE" id="PS50105"/>
    </source>
</evidence>
<dbReference type="PROSITE" id="PS50105">
    <property type="entry name" value="SAM_DOMAIN"/>
    <property type="match status" value="1"/>
</dbReference>
<sequence>MSELSYEASDEASENELLERSLSVWRGWSNIREDFTPIPLDIHTASSIGQYECVRSLITRGAVEIDRKNVGGWTPLMYACYIGHDHIVSLLIDAGCNVNLKNQRGQTPLMLAASCGNESVGRILLRKGAELEAADCNGWTALFHATYSGHQNFVSFLLDQHANMDAMELSTGITPFMEAASEGHEIIVQLFLQHGVNVNAKSYNGDTARSLALICGYMKIVSLIDNHVLPHSALRSEPGLDDYLSSSDEVDRQQRPLHHRSSRARSKGPNIRDGPEAIARMIDRTRAADQVHYQNLIVPRGYLSFPHGEGEYGDTQLSYRDVTSPINQEDYILDSSGGKDSFDYNDDSNAFSKTGAITIKSSSSSSGGLIAALGLSRQNSADSDPVWLHDSGVHNSSQSDDSEDPTPGSHHLGGMSRSNQESPENPSCKTSSQDLKSDRVCGAVKSDTTDGSCKSAGVSTDSAAQTEMGGSRMPQGPPLNQEWIDKGLTSQPDVEVSSGDESQEKFSIQFGDVVFPDVLQHVVGDPCNVPNLTNPHPSIDNFYGTKNGTHSTPLGAVGVQWSNSPDGLRSKMPDVGVLAPAPDALSCFQFSDLTPRLIHMQRRSSCQAHLLRPTNPAEQDISSGSSEGKLRRRSANSPPNFHGDSVALFQRDFLSYAQDAGRELPSGDDGGEVMGQCCGLEAVLEQLGLGKYAPIFSEQDVDLQVFLSLTDNDLKEIGIKLFGPRKKMTNAIARWHSQAPAARSSLEQAYADRLEGEMQELAIQLNQAYDSMEKLRAQVMQEQQLRSVTESCLMEERAGWQHMHHKLMDARHHCSQLSDTLSRLTSCQAEMKERLDQSSLRSPEIVSNKDIKDSQSELCGLPYQQLSGLTDQCIQDLHQHHDAVMHSIESLLSLPPAASLVS</sequence>
<dbReference type="SMART" id="SM00248">
    <property type="entry name" value="ANK"/>
    <property type="match status" value="6"/>
</dbReference>
<feature type="repeat" description="ANK" evidence="1">
    <location>
        <begin position="171"/>
        <end position="203"/>
    </location>
</feature>
<feature type="repeat" description="ANK" evidence="1">
    <location>
        <begin position="104"/>
        <end position="136"/>
    </location>
</feature>
<dbReference type="EMBL" id="PZQS01000007">
    <property type="protein sequence ID" value="PVD27566.1"/>
    <property type="molecule type" value="Genomic_DNA"/>
</dbReference>
<dbReference type="Proteomes" id="UP000245119">
    <property type="component" value="Linkage Group LG7"/>
</dbReference>
<feature type="coiled-coil region" evidence="2">
    <location>
        <begin position="751"/>
        <end position="785"/>
    </location>
</feature>
<reference evidence="5 6" key="1">
    <citation type="submission" date="2018-04" db="EMBL/GenBank/DDBJ databases">
        <title>The genome of golden apple snail Pomacea canaliculata provides insight into stress tolerance and invasive adaptation.</title>
        <authorList>
            <person name="Liu C."/>
            <person name="Liu B."/>
            <person name="Ren Y."/>
            <person name="Zhang Y."/>
            <person name="Wang H."/>
            <person name="Li S."/>
            <person name="Jiang F."/>
            <person name="Yin L."/>
            <person name="Zhang G."/>
            <person name="Qian W."/>
            <person name="Fan W."/>
        </authorList>
    </citation>
    <scope>NUCLEOTIDE SEQUENCE [LARGE SCALE GENOMIC DNA]</scope>
    <source>
        <strain evidence="5">SZHN2017</strain>
        <tissue evidence="5">Muscle</tissue>
    </source>
</reference>
<name>A0A2T7P2C0_POMCA</name>
<keyword evidence="2" id="KW-0175">Coiled coil</keyword>